<organism evidence="1 2">
    <name type="scientific">Eretmocerus hayati</name>
    <dbReference type="NCBI Taxonomy" id="131215"/>
    <lineage>
        <taxon>Eukaryota</taxon>
        <taxon>Metazoa</taxon>
        <taxon>Ecdysozoa</taxon>
        <taxon>Arthropoda</taxon>
        <taxon>Hexapoda</taxon>
        <taxon>Insecta</taxon>
        <taxon>Pterygota</taxon>
        <taxon>Neoptera</taxon>
        <taxon>Endopterygota</taxon>
        <taxon>Hymenoptera</taxon>
        <taxon>Apocrita</taxon>
        <taxon>Proctotrupomorpha</taxon>
        <taxon>Chalcidoidea</taxon>
        <taxon>Aphelinidae</taxon>
        <taxon>Aphelininae</taxon>
        <taxon>Eretmocerus</taxon>
    </lineage>
</organism>
<name>A0ACC2P700_9HYME</name>
<dbReference type="EMBL" id="CM056742">
    <property type="protein sequence ID" value="KAJ8679205.1"/>
    <property type="molecule type" value="Genomic_DNA"/>
</dbReference>
<evidence type="ECO:0000313" key="1">
    <source>
        <dbReference type="EMBL" id="KAJ8679205.1"/>
    </source>
</evidence>
<gene>
    <name evidence="1" type="ORF">QAD02_014992</name>
</gene>
<sequence length="307" mass="34331">MLELSEVKEVGIPDEDNNNSKSTDVETDSHDISDAERKHDMTASVQGSSPLETSVTPVLVLKPHLMYTLESCFKFITVITFSAKNINLHLQNEYTGYVDFVDCVAGIPEYGKLFRMVLNNNDGYRMMVTSWKTYIQATLDVAEVGNVLEIRGLMVKHKEDTRNNLGSGKCYFETQAITSRKILGKMDNLPIDCGICKIDFDKIEHAQGIICIEGTVKTAPRLQKSSIIGNRIVGGIINGERVLEITLPEDQKVDDVLKGERVKVIRAITRKTHGLHVLKVANSEDIIKISGLIMDNVEYFINAYIHV</sequence>
<reference evidence="1" key="1">
    <citation type="submission" date="2023-04" db="EMBL/GenBank/DDBJ databases">
        <title>A chromosome-level genome assembly of the parasitoid wasp Eretmocerus hayati.</title>
        <authorList>
            <person name="Zhong Y."/>
            <person name="Liu S."/>
            <person name="Liu Y."/>
        </authorList>
    </citation>
    <scope>NUCLEOTIDE SEQUENCE</scope>
    <source>
        <strain evidence="1">ZJU_SS_LIU_2023</strain>
    </source>
</reference>
<dbReference type="Proteomes" id="UP001239111">
    <property type="component" value="Chromosome 2"/>
</dbReference>
<keyword evidence="2" id="KW-1185">Reference proteome</keyword>
<comment type="caution">
    <text evidence="1">The sequence shown here is derived from an EMBL/GenBank/DDBJ whole genome shotgun (WGS) entry which is preliminary data.</text>
</comment>
<protein>
    <submittedName>
        <fullName evidence="1">Uncharacterized protein</fullName>
    </submittedName>
</protein>
<proteinExistence type="predicted"/>
<evidence type="ECO:0000313" key="2">
    <source>
        <dbReference type="Proteomes" id="UP001239111"/>
    </source>
</evidence>
<accession>A0ACC2P700</accession>